<evidence type="ECO:0000256" key="1">
    <source>
        <dbReference type="SAM" id="MobiDB-lite"/>
    </source>
</evidence>
<protein>
    <submittedName>
        <fullName evidence="2">Uncharacterized protein</fullName>
    </submittedName>
</protein>
<reference evidence="2" key="2">
    <citation type="submission" date="2020-11" db="EMBL/GenBank/DDBJ databases">
        <authorList>
            <consortium name="DOE Joint Genome Institute"/>
            <person name="Kuo A."/>
            <person name="Miyauchi S."/>
            <person name="Kiss E."/>
            <person name="Drula E."/>
            <person name="Kohler A."/>
            <person name="Sanchez-Garcia M."/>
            <person name="Andreopoulos B."/>
            <person name="Barry K.W."/>
            <person name="Bonito G."/>
            <person name="Buee M."/>
            <person name="Carver A."/>
            <person name="Chen C."/>
            <person name="Cichocki N."/>
            <person name="Clum A."/>
            <person name="Culley D."/>
            <person name="Crous P.W."/>
            <person name="Fauchery L."/>
            <person name="Girlanda M."/>
            <person name="Hayes R."/>
            <person name="Keri Z."/>
            <person name="Labutti K."/>
            <person name="Lipzen A."/>
            <person name="Lombard V."/>
            <person name="Magnuson J."/>
            <person name="Maillard F."/>
            <person name="Morin E."/>
            <person name="Murat C."/>
            <person name="Nolan M."/>
            <person name="Ohm R."/>
            <person name="Pangilinan J."/>
            <person name="Pereira M."/>
            <person name="Perotto S."/>
            <person name="Peter M."/>
            <person name="Riley R."/>
            <person name="Sitrit Y."/>
            <person name="Stielow B."/>
            <person name="Szollosi G."/>
            <person name="Zifcakova L."/>
            <person name="Stursova M."/>
            <person name="Spatafora J.W."/>
            <person name="Tedersoo L."/>
            <person name="Vaario L.-M."/>
            <person name="Yamada A."/>
            <person name="Yan M."/>
            <person name="Wang P."/>
            <person name="Xu J."/>
            <person name="Bruns T."/>
            <person name="Baldrian P."/>
            <person name="Vilgalys R."/>
            <person name="Henrissat B."/>
            <person name="Grigoriev I.V."/>
            <person name="Hibbett D."/>
            <person name="Nagy L.G."/>
            <person name="Martin F.M."/>
        </authorList>
    </citation>
    <scope>NUCLEOTIDE SEQUENCE</scope>
    <source>
        <strain evidence="2">UH-Tt-Lm1</strain>
    </source>
</reference>
<evidence type="ECO:0000313" key="2">
    <source>
        <dbReference type="EMBL" id="KAF9780445.1"/>
    </source>
</evidence>
<evidence type="ECO:0000313" key="3">
    <source>
        <dbReference type="Proteomes" id="UP000736335"/>
    </source>
</evidence>
<organism evidence="2 3">
    <name type="scientific">Thelephora terrestris</name>
    <dbReference type="NCBI Taxonomy" id="56493"/>
    <lineage>
        <taxon>Eukaryota</taxon>
        <taxon>Fungi</taxon>
        <taxon>Dikarya</taxon>
        <taxon>Basidiomycota</taxon>
        <taxon>Agaricomycotina</taxon>
        <taxon>Agaricomycetes</taxon>
        <taxon>Thelephorales</taxon>
        <taxon>Thelephoraceae</taxon>
        <taxon>Thelephora</taxon>
    </lineage>
</organism>
<feature type="region of interest" description="Disordered" evidence="1">
    <location>
        <begin position="1"/>
        <end position="24"/>
    </location>
</feature>
<dbReference type="AlphaFoldDB" id="A0A9P6H6Q0"/>
<dbReference type="Proteomes" id="UP000736335">
    <property type="component" value="Unassembled WGS sequence"/>
</dbReference>
<proteinExistence type="predicted"/>
<comment type="caution">
    <text evidence="2">The sequence shown here is derived from an EMBL/GenBank/DDBJ whole genome shotgun (WGS) entry which is preliminary data.</text>
</comment>
<reference evidence="2" key="1">
    <citation type="journal article" date="2020" name="Nat. Commun.">
        <title>Large-scale genome sequencing of mycorrhizal fungi provides insights into the early evolution of symbiotic traits.</title>
        <authorList>
            <person name="Miyauchi S."/>
            <person name="Kiss E."/>
            <person name="Kuo A."/>
            <person name="Drula E."/>
            <person name="Kohler A."/>
            <person name="Sanchez-Garcia M."/>
            <person name="Morin E."/>
            <person name="Andreopoulos B."/>
            <person name="Barry K.W."/>
            <person name="Bonito G."/>
            <person name="Buee M."/>
            <person name="Carver A."/>
            <person name="Chen C."/>
            <person name="Cichocki N."/>
            <person name="Clum A."/>
            <person name="Culley D."/>
            <person name="Crous P.W."/>
            <person name="Fauchery L."/>
            <person name="Girlanda M."/>
            <person name="Hayes R.D."/>
            <person name="Keri Z."/>
            <person name="LaButti K."/>
            <person name="Lipzen A."/>
            <person name="Lombard V."/>
            <person name="Magnuson J."/>
            <person name="Maillard F."/>
            <person name="Murat C."/>
            <person name="Nolan M."/>
            <person name="Ohm R.A."/>
            <person name="Pangilinan J."/>
            <person name="Pereira M.F."/>
            <person name="Perotto S."/>
            <person name="Peter M."/>
            <person name="Pfister S."/>
            <person name="Riley R."/>
            <person name="Sitrit Y."/>
            <person name="Stielow J.B."/>
            <person name="Szollosi G."/>
            <person name="Zifcakova L."/>
            <person name="Stursova M."/>
            <person name="Spatafora J.W."/>
            <person name="Tedersoo L."/>
            <person name="Vaario L.M."/>
            <person name="Yamada A."/>
            <person name="Yan M."/>
            <person name="Wang P."/>
            <person name="Xu J."/>
            <person name="Bruns T."/>
            <person name="Baldrian P."/>
            <person name="Vilgalys R."/>
            <person name="Dunand C."/>
            <person name="Henrissat B."/>
            <person name="Grigoriev I.V."/>
            <person name="Hibbett D."/>
            <person name="Nagy L.G."/>
            <person name="Martin F.M."/>
        </authorList>
    </citation>
    <scope>NUCLEOTIDE SEQUENCE</scope>
    <source>
        <strain evidence="2">UH-Tt-Lm1</strain>
    </source>
</reference>
<sequence>MRSSARFPRHSASGQTTQAPTIAPPQHRARLAALQLPRTISHLAFLPFCHAVTVNDFLDIVSSRFTRISGSSAPGCLPLVLATRYRAWTVVVSVRVSFAPVLHLLVDTRGRRKLGRLSLGIRRTSMSRKPNGRSEAARHPFSSTTAITRFSLASVRFTRALVFYPSQAPPNGSLYRNQTGLLSSKIRTGGMGSPT</sequence>
<dbReference type="EMBL" id="WIUZ02000016">
    <property type="protein sequence ID" value="KAF9780445.1"/>
    <property type="molecule type" value="Genomic_DNA"/>
</dbReference>
<name>A0A9P6H6Q0_9AGAM</name>
<gene>
    <name evidence="2" type="ORF">BJ322DRAFT_293610</name>
</gene>
<keyword evidence="3" id="KW-1185">Reference proteome</keyword>
<accession>A0A9P6H6Q0</accession>